<feature type="domain" description="DUF1989" evidence="2">
    <location>
        <begin position="53"/>
        <end position="233"/>
    </location>
</feature>
<evidence type="ECO:0000313" key="3">
    <source>
        <dbReference type="EMBL" id="MBB6486619.1"/>
    </source>
</evidence>
<reference evidence="3 4" key="1">
    <citation type="submission" date="2020-08" db="EMBL/GenBank/DDBJ databases">
        <title>Genomic Encyclopedia of Type Strains, Phase IV (KMG-V): Genome sequencing to study the core and pangenomes of soil and plant-associated prokaryotes.</title>
        <authorList>
            <person name="Whitman W."/>
        </authorList>
    </citation>
    <scope>NUCLEOTIDE SEQUENCE [LARGE SCALE GENOMIC DNA]</scope>
    <source>
        <strain evidence="3 4">SEMIA 4060</strain>
    </source>
</reference>
<dbReference type="PANTHER" id="PTHR31527">
    <property type="entry name" value="RE64534P"/>
    <property type="match status" value="1"/>
</dbReference>
<dbReference type="Pfam" id="PF09347">
    <property type="entry name" value="DUF1989"/>
    <property type="match status" value="1"/>
</dbReference>
<proteinExistence type="predicted"/>
<gene>
    <name evidence="3" type="ORF">GGD46_003918</name>
</gene>
<dbReference type="AlphaFoldDB" id="A0A7X0IT25"/>
<dbReference type="PANTHER" id="PTHR31527:SF0">
    <property type="entry name" value="RE64534P"/>
    <property type="match status" value="1"/>
</dbReference>
<protein>
    <recommendedName>
        <fullName evidence="2">DUF1989 domain-containing protein</fullName>
    </recommendedName>
</protein>
<accession>A0A7X0IT25</accession>
<name>A0A7X0IT25_9HYPH</name>
<evidence type="ECO:0000313" key="4">
    <source>
        <dbReference type="Proteomes" id="UP000565576"/>
    </source>
</evidence>
<evidence type="ECO:0000259" key="2">
    <source>
        <dbReference type="Pfam" id="PF09347"/>
    </source>
</evidence>
<dbReference type="EMBL" id="JACHBG010000009">
    <property type="protein sequence ID" value="MBB6486619.1"/>
    <property type="molecule type" value="Genomic_DNA"/>
</dbReference>
<feature type="region of interest" description="Disordered" evidence="1">
    <location>
        <begin position="1"/>
        <end position="22"/>
    </location>
</feature>
<evidence type="ECO:0000256" key="1">
    <source>
        <dbReference type="SAM" id="MobiDB-lite"/>
    </source>
</evidence>
<comment type="caution">
    <text evidence="3">The sequence shown here is derived from an EMBL/GenBank/DDBJ whole genome shotgun (WGS) entry which is preliminary data.</text>
</comment>
<organism evidence="3 4">
    <name type="scientific">Rhizobium lusitanum</name>
    <dbReference type="NCBI Taxonomy" id="293958"/>
    <lineage>
        <taxon>Bacteria</taxon>
        <taxon>Pseudomonadati</taxon>
        <taxon>Pseudomonadota</taxon>
        <taxon>Alphaproteobacteria</taxon>
        <taxon>Hyphomicrobiales</taxon>
        <taxon>Rhizobiaceae</taxon>
        <taxon>Rhizobium/Agrobacterium group</taxon>
        <taxon>Rhizobium</taxon>
    </lineage>
</organism>
<dbReference type="Proteomes" id="UP000565576">
    <property type="component" value="Unassembled WGS sequence"/>
</dbReference>
<sequence>MKQEIRDVAAPADAEERRSKPPVVVYPNETLPPSGLNILQAARQSMTKVDEIIVPPREAGGFRVPKGHFFRIVGREGPQVGDLNLWNADDLSERFFSGKTRALHATHVGVGDRLWSNLPYLRPMATITHDTLGWYGWDNDGAGVHDVIGTRCDPYTNRLLKGNDYHHCCHSNLSRALASATGIPVRDAEMHVHDVLNVFMCTGFTRDTHQYFMKASPVRPGDFIEFFAEIDLLGAISACPGGDCGSGHSSDAAPCYPLGIEIWRPDPTSLAGRNFPEPNAYPRTHGL</sequence>
<dbReference type="InterPro" id="IPR018959">
    <property type="entry name" value="DUF1989"/>
</dbReference>
<dbReference type="RefSeq" id="WP_184706765.1">
    <property type="nucleotide sequence ID" value="NZ_JACHBG010000009.1"/>
</dbReference>